<keyword evidence="2" id="KW-1185">Reference proteome</keyword>
<evidence type="ECO:0000313" key="1">
    <source>
        <dbReference type="EMBL" id="KAK7329744.1"/>
    </source>
</evidence>
<accession>A0AAN9L5S9</accession>
<protein>
    <submittedName>
        <fullName evidence="1">Uncharacterized protein</fullName>
    </submittedName>
</protein>
<organism evidence="1 2">
    <name type="scientific">Canavalia gladiata</name>
    <name type="common">Sword bean</name>
    <name type="synonym">Dolichos gladiatus</name>
    <dbReference type="NCBI Taxonomy" id="3824"/>
    <lineage>
        <taxon>Eukaryota</taxon>
        <taxon>Viridiplantae</taxon>
        <taxon>Streptophyta</taxon>
        <taxon>Embryophyta</taxon>
        <taxon>Tracheophyta</taxon>
        <taxon>Spermatophyta</taxon>
        <taxon>Magnoliopsida</taxon>
        <taxon>eudicotyledons</taxon>
        <taxon>Gunneridae</taxon>
        <taxon>Pentapetalae</taxon>
        <taxon>rosids</taxon>
        <taxon>fabids</taxon>
        <taxon>Fabales</taxon>
        <taxon>Fabaceae</taxon>
        <taxon>Papilionoideae</taxon>
        <taxon>50 kb inversion clade</taxon>
        <taxon>NPAAA clade</taxon>
        <taxon>indigoferoid/millettioid clade</taxon>
        <taxon>Phaseoleae</taxon>
        <taxon>Canavalia</taxon>
    </lineage>
</organism>
<evidence type="ECO:0000313" key="2">
    <source>
        <dbReference type="Proteomes" id="UP001367508"/>
    </source>
</evidence>
<sequence length="82" mass="9687">MLFKTLITSKAIESQISNNQLFKSRKRTLTIKRRIHTKYPKLKRRKKKGHDMMIPNVDRTSRRQELSPSETNVQLLVAIPIQ</sequence>
<dbReference type="AlphaFoldDB" id="A0AAN9L5S9"/>
<name>A0AAN9L5S9_CANGL</name>
<gene>
    <name evidence="1" type="ORF">VNO77_23921</name>
</gene>
<dbReference type="EMBL" id="JAYMYQ010000005">
    <property type="protein sequence ID" value="KAK7329744.1"/>
    <property type="molecule type" value="Genomic_DNA"/>
</dbReference>
<proteinExistence type="predicted"/>
<dbReference type="Proteomes" id="UP001367508">
    <property type="component" value="Unassembled WGS sequence"/>
</dbReference>
<comment type="caution">
    <text evidence="1">The sequence shown here is derived from an EMBL/GenBank/DDBJ whole genome shotgun (WGS) entry which is preliminary data.</text>
</comment>
<reference evidence="1 2" key="1">
    <citation type="submission" date="2024-01" db="EMBL/GenBank/DDBJ databases">
        <title>The genomes of 5 underutilized Papilionoideae crops provide insights into root nodulation and disease resistanc.</title>
        <authorList>
            <person name="Jiang F."/>
        </authorList>
    </citation>
    <scope>NUCLEOTIDE SEQUENCE [LARGE SCALE GENOMIC DNA]</scope>
    <source>
        <strain evidence="1">LVBAO_FW01</strain>
        <tissue evidence="1">Leaves</tissue>
    </source>
</reference>